<accession>A0ABQ4L1W6</accession>
<organism evidence="1 2">
    <name type="scientific">Siminovitchia terrae</name>
    <name type="common">Bacillus terrae</name>
    <dbReference type="NCBI Taxonomy" id="1914933"/>
    <lineage>
        <taxon>Bacteria</taxon>
        <taxon>Bacillati</taxon>
        <taxon>Bacillota</taxon>
        <taxon>Bacilli</taxon>
        <taxon>Bacillales</taxon>
        <taxon>Bacillaceae</taxon>
        <taxon>Siminovitchia</taxon>
    </lineage>
</organism>
<evidence type="ECO:0000313" key="1">
    <source>
        <dbReference type="EMBL" id="GIN97854.1"/>
    </source>
</evidence>
<sequence length="81" mass="8666">MLVECSFLKMILSVEKEKDGEDDSFVNAEKKDVSAKENVSVSLSVNVESADVGMKSLIGRTYEKSLEVIVGGISLLGPGSK</sequence>
<comment type="caution">
    <text evidence="1">The sequence shown here is derived from an EMBL/GenBank/DDBJ whole genome shotgun (WGS) entry which is preliminary data.</text>
</comment>
<evidence type="ECO:0000313" key="2">
    <source>
        <dbReference type="Proteomes" id="UP000680670"/>
    </source>
</evidence>
<keyword evidence="2" id="KW-1185">Reference proteome</keyword>
<dbReference type="EMBL" id="BORJ01000011">
    <property type="protein sequence ID" value="GIN97854.1"/>
    <property type="molecule type" value="Genomic_DNA"/>
</dbReference>
<name>A0ABQ4L1W6_SIMTE</name>
<reference evidence="1 2" key="1">
    <citation type="submission" date="2021-03" db="EMBL/GenBank/DDBJ databases">
        <title>Antimicrobial resistance genes in bacteria isolated from Japanese honey, and their potential for conferring macrolide and lincosamide resistance in the American foulbrood pathogen Paenibacillus larvae.</title>
        <authorList>
            <person name="Okamoto M."/>
            <person name="Kumagai M."/>
            <person name="Kanamori H."/>
            <person name="Takamatsu D."/>
        </authorList>
    </citation>
    <scope>NUCLEOTIDE SEQUENCE [LARGE SCALE GENOMIC DNA]</scope>
    <source>
        <strain evidence="1 2">J6TS1</strain>
    </source>
</reference>
<dbReference type="Proteomes" id="UP000680670">
    <property type="component" value="Unassembled WGS sequence"/>
</dbReference>
<proteinExistence type="predicted"/>
<gene>
    <name evidence="1" type="ORF">J6TS1_37240</name>
</gene>
<protein>
    <submittedName>
        <fullName evidence="1">Uncharacterized protein</fullName>
    </submittedName>
</protein>